<organism evidence="2 3">
    <name type="scientific">Beijerinckia indica subsp. indica (strain ATCC 9039 / DSM 1715 / NCIMB 8712)</name>
    <dbReference type="NCBI Taxonomy" id="395963"/>
    <lineage>
        <taxon>Bacteria</taxon>
        <taxon>Pseudomonadati</taxon>
        <taxon>Pseudomonadota</taxon>
        <taxon>Alphaproteobacteria</taxon>
        <taxon>Hyphomicrobiales</taxon>
        <taxon>Beijerinckiaceae</taxon>
        <taxon>Beijerinckia</taxon>
    </lineage>
</organism>
<evidence type="ECO:0000256" key="1">
    <source>
        <dbReference type="SAM" id="MobiDB-lite"/>
    </source>
</evidence>
<feature type="compositionally biased region" description="Basic and acidic residues" evidence="1">
    <location>
        <begin position="89"/>
        <end position="102"/>
    </location>
</feature>
<geneLocation type="plasmid" evidence="2 3">
    <name>pBIND01</name>
</geneLocation>
<reference evidence="2 3" key="1">
    <citation type="submission" date="2008-03" db="EMBL/GenBank/DDBJ databases">
        <title>Complete sequence of plasmid1 of Beijerinckia indica subsp. indica ATCC 9039.</title>
        <authorList>
            <consortium name="US DOE Joint Genome Institute"/>
            <person name="Copeland A."/>
            <person name="Lucas S."/>
            <person name="Lapidus A."/>
            <person name="Glavina del Rio T."/>
            <person name="Dalin E."/>
            <person name="Tice H."/>
            <person name="Bruce D."/>
            <person name="Goodwin L."/>
            <person name="Pitluck S."/>
            <person name="LaButti K."/>
            <person name="Schmutz J."/>
            <person name="Larimer F."/>
            <person name="Land M."/>
            <person name="Hauser L."/>
            <person name="Kyrpides N."/>
            <person name="Mikhailova N."/>
            <person name="Dunfield P.F."/>
            <person name="Dedysh S.N."/>
            <person name="Liesack W."/>
            <person name="Saw J.H."/>
            <person name="Alam M."/>
            <person name="Chen Y."/>
            <person name="Murrell J.C."/>
            <person name="Richardson P."/>
        </authorList>
    </citation>
    <scope>NUCLEOTIDE SEQUENCE [LARGE SCALE GENOMIC DNA]</scope>
    <source>
        <strain evidence="3">ATCC 9039 / DSM 1715 / NCIMB 8712</strain>
        <plasmid evidence="2 3">pBIND01</plasmid>
    </source>
</reference>
<dbReference type="KEGG" id="bid:Bind_3817"/>
<evidence type="ECO:0000313" key="3">
    <source>
        <dbReference type="Proteomes" id="UP000001695"/>
    </source>
</evidence>
<dbReference type="HOGENOM" id="CLU_1756698_0_0_5"/>
<protein>
    <submittedName>
        <fullName evidence="2">Uncharacterized protein</fullName>
    </submittedName>
</protein>
<accession>B2ILF7</accession>
<gene>
    <name evidence="2" type="ordered locus">Bind_3817</name>
</gene>
<dbReference type="Proteomes" id="UP000001695">
    <property type="component" value="Plasmid pBIND01"/>
</dbReference>
<dbReference type="AlphaFoldDB" id="B2ILF7"/>
<dbReference type="RefSeq" id="WP_012382970.1">
    <property type="nucleotide sequence ID" value="NC_010580.1"/>
</dbReference>
<dbReference type="EMBL" id="CP001017">
    <property type="protein sequence ID" value="ACB97357.1"/>
    <property type="molecule type" value="Genomic_DNA"/>
</dbReference>
<feature type="region of interest" description="Disordered" evidence="1">
    <location>
        <begin position="86"/>
        <end position="136"/>
    </location>
</feature>
<feature type="compositionally biased region" description="Pro residues" evidence="1">
    <location>
        <begin position="125"/>
        <end position="136"/>
    </location>
</feature>
<feature type="compositionally biased region" description="Acidic residues" evidence="1">
    <location>
        <begin position="103"/>
        <end position="113"/>
    </location>
</feature>
<evidence type="ECO:0000313" key="2">
    <source>
        <dbReference type="EMBL" id="ACB97357.1"/>
    </source>
</evidence>
<keyword evidence="3" id="KW-1185">Reference proteome</keyword>
<proteinExistence type="predicted"/>
<keyword evidence="2" id="KW-0614">Plasmid</keyword>
<dbReference type="OrthoDB" id="7477898at2"/>
<sequence>MDTEAVFHSSTNVTTLSRCFYDPDEVARDSSLSLNEKREILASWASDARSIKNHPAYRLIESGQIVPLDEILKAIIRLDGESRVQTGHLWRDQKKDDESKSDEIDDDDPDDDPPPVPAGGFIPWRPRPPLTPEVAL</sequence>
<name>B2ILF7_BEII9</name>